<dbReference type="RefSeq" id="WP_352065263.1">
    <property type="nucleotide sequence ID" value="NZ_JBEPAZ010000047.1"/>
</dbReference>
<proteinExistence type="predicted"/>
<sequence>MRTTRRRRALPWRTANAECARAAHELGLLRDELLFHLDSHLGVAERRHLTHTVHRINALLFLYATLRRAPHDTRLGVLLGTVTHLLDHVYDRPAAGARTGPLEEVVLGTRVPDPGDVWQSVLGELAARCWTSVADADAVRPYLVRMLATQRRSREQMGPSAMEPAALEELTSDKGHHSLCLYFAAVNAGFGPAEESALRSFGSYLQYMDDLEDRYEDRADGRVSPVGPGFRAVREAGRRFAAARRDLAGFYGRGPGARHRMLLAWLTLFHIGVVVGAACETAERRLPAPVRRTLDRGRRGLAARVPFFEVAPVGAPLQPAGGQS</sequence>
<comment type="caution">
    <text evidence="1">The sequence shown here is derived from an EMBL/GenBank/DDBJ whole genome shotgun (WGS) entry which is preliminary data.</text>
</comment>
<evidence type="ECO:0000313" key="1">
    <source>
        <dbReference type="EMBL" id="MER6432787.1"/>
    </source>
</evidence>
<dbReference type="EMBL" id="JBEPAZ010000047">
    <property type="protein sequence ID" value="MER6432787.1"/>
    <property type="molecule type" value="Genomic_DNA"/>
</dbReference>
<keyword evidence="2" id="KW-1185">Reference proteome</keyword>
<accession>A0ABV1UGV8</accession>
<name>A0ABV1UGV8_9ACTN</name>
<reference evidence="1 2" key="1">
    <citation type="submission" date="2024-06" db="EMBL/GenBank/DDBJ databases">
        <title>The Natural Products Discovery Center: Release of the First 8490 Sequenced Strains for Exploring Actinobacteria Biosynthetic Diversity.</title>
        <authorList>
            <person name="Kalkreuter E."/>
            <person name="Kautsar S.A."/>
            <person name="Yang D."/>
            <person name="Bader C.D."/>
            <person name="Teijaro C.N."/>
            <person name="Fluegel L."/>
            <person name="Davis C.M."/>
            <person name="Simpson J.R."/>
            <person name="Lauterbach L."/>
            <person name="Steele A.D."/>
            <person name="Gui C."/>
            <person name="Meng S."/>
            <person name="Li G."/>
            <person name="Viehrig K."/>
            <person name="Ye F."/>
            <person name="Su P."/>
            <person name="Kiefer A.F."/>
            <person name="Nichols A."/>
            <person name="Cepeda A.J."/>
            <person name="Yan W."/>
            <person name="Fan B."/>
            <person name="Jiang Y."/>
            <person name="Adhikari A."/>
            <person name="Zheng C.-J."/>
            <person name="Schuster L."/>
            <person name="Cowan T.M."/>
            <person name="Smanski M.J."/>
            <person name="Chevrette M.G."/>
            <person name="De Carvalho L.P.S."/>
            <person name="Shen B."/>
        </authorList>
    </citation>
    <scope>NUCLEOTIDE SEQUENCE [LARGE SCALE GENOMIC DNA]</scope>
    <source>
        <strain evidence="1 2">NPDC001166</strain>
    </source>
</reference>
<dbReference type="Proteomes" id="UP001470023">
    <property type="component" value="Unassembled WGS sequence"/>
</dbReference>
<evidence type="ECO:0000313" key="2">
    <source>
        <dbReference type="Proteomes" id="UP001470023"/>
    </source>
</evidence>
<protein>
    <submittedName>
        <fullName evidence="1">Uncharacterized protein</fullName>
    </submittedName>
</protein>
<gene>
    <name evidence="1" type="ORF">ABT272_34430</name>
</gene>
<organism evidence="1 2">
    <name type="scientific">Streptomyces sp. 900105245</name>
    <dbReference type="NCBI Taxonomy" id="3154379"/>
    <lineage>
        <taxon>Bacteria</taxon>
        <taxon>Bacillati</taxon>
        <taxon>Actinomycetota</taxon>
        <taxon>Actinomycetes</taxon>
        <taxon>Kitasatosporales</taxon>
        <taxon>Streptomycetaceae</taxon>
        <taxon>Streptomyces</taxon>
    </lineage>
</organism>